<comment type="caution">
    <text evidence="20">The sequence shown here is derived from an EMBL/GenBank/DDBJ whole genome shotgun (WGS) entry which is preliminary data.</text>
</comment>
<feature type="region of interest" description="Disordered" evidence="16">
    <location>
        <begin position="471"/>
        <end position="1043"/>
    </location>
</feature>
<evidence type="ECO:0000256" key="13">
    <source>
        <dbReference type="ARBA" id="ARBA00023242"/>
    </source>
</evidence>
<gene>
    <name evidence="20" type="ORF">V9T40_011475</name>
</gene>
<dbReference type="PROSITE" id="PS51037">
    <property type="entry name" value="YEATS"/>
    <property type="match status" value="1"/>
</dbReference>
<dbReference type="GO" id="GO:0003682">
    <property type="term" value="F:chromatin binding"/>
    <property type="evidence" value="ECO:0007669"/>
    <property type="project" value="TreeGrafter"/>
</dbReference>
<feature type="transmembrane region" description="Helical" evidence="17">
    <location>
        <begin position="51"/>
        <end position="71"/>
    </location>
</feature>
<evidence type="ECO:0000256" key="1">
    <source>
        <dbReference type="ARBA" id="ARBA00002959"/>
    </source>
</evidence>
<evidence type="ECO:0008006" key="22">
    <source>
        <dbReference type="Google" id="ProtNLM"/>
    </source>
</evidence>
<dbReference type="Gene3D" id="2.60.40.1970">
    <property type="entry name" value="YEATS domain"/>
    <property type="match status" value="1"/>
</dbReference>
<dbReference type="GO" id="GO:0015031">
    <property type="term" value="P:protein transport"/>
    <property type="evidence" value="ECO:0007669"/>
    <property type="project" value="UniProtKB-KW"/>
</dbReference>
<feature type="compositionally biased region" description="Low complexity" evidence="16">
    <location>
        <begin position="473"/>
        <end position="486"/>
    </location>
</feature>
<dbReference type="InterPro" id="IPR004274">
    <property type="entry name" value="FCP1_dom"/>
</dbReference>
<dbReference type="Gene3D" id="3.40.50.1000">
    <property type="entry name" value="HAD superfamily/HAD-like"/>
    <property type="match status" value="1"/>
</dbReference>
<feature type="compositionally biased region" description="Basic and acidic residues" evidence="16">
    <location>
        <begin position="832"/>
        <end position="852"/>
    </location>
</feature>
<keyword evidence="5 17" id="KW-0812">Transmembrane</keyword>
<dbReference type="GO" id="GO:0008023">
    <property type="term" value="C:transcription elongation factor complex"/>
    <property type="evidence" value="ECO:0007669"/>
    <property type="project" value="TreeGrafter"/>
</dbReference>
<comment type="subcellular location">
    <subcellularLocation>
        <location evidence="2">Mitochondrion inner membrane</location>
        <topology evidence="2">Single-pass membrane protein</topology>
    </subcellularLocation>
    <subcellularLocation>
        <location evidence="15">Nucleus</location>
    </subcellularLocation>
</comment>
<name>A0AAN9T912_9HEMI</name>
<evidence type="ECO:0000313" key="20">
    <source>
        <dbReference type="EMBL" id="KAK7574284.1"/>
    </source>
</evidence>
<feature type="compositionally biased region" description="Basic and acidic residues" evidence="16">
    <location>
        <begin position="700"/>
        <end position="718"/>
    </location>
</feature>
<feature type="compositionally biased region" description="Basic and acidic residues" evidence="16">
    <location>
        <begin position="511"/>
        <end position="522"/>
    </location>
</feature>
<feature type="compositionally biased region" description="Basic residues" evidence="16">
    <location>
        <begin position="686"/>
        <end position="699"/>
    </location>
</feature>
<dbReference type="Pfam" id="PF03031">
    <property type="entry name" value="NIF"/>
    <property type="match status" value="1"/>
</dbReference>
<dbReference type="CDD" id="cd07521">
    <property type="entry name" value="HAD_FCP1-like"/>
    <property type="match status" value="1"/>
</dbReference>
<dbReference type="Pfam" id="PF03366">
    <property type="entry name" value="YEATS"/>
    <property type="match status" value="1"/>
</dbReference>
<evidence type="ECO:0000256" key="16">
    <source>
        <dbReference type="SAM" id="MobiDB-lite"/>
    </source>
</evidence>
<dbReference type="FunFam" id="3.40.50.1000:FF:000019">
    <property type="entry name" value="Mitochondrial import inner membrane translocase subunit TIM50"/>
    <property type="match status" value="1"/>
</dbReference>
<evidence type="ECO:0000256" key="5">
    <source>
        <dbReference type="ARBA" id="ARBA00022692"/>
    </source>
</evidence>
<dbReference type="AlphaFoldDB" id="A0AAN9T912"/>
<evidence type="ECO:0000313" key="21">
    <source>
        <dbReference type="Proteomes" id="UP001367676"/>
    </source>
</evidence>
<dbReference type="GO" id="GO:0005743">
    <property type="term" value="C:mitochondrial inner membrane"/>
    <property type="evidence" value="ECO:0007669"/>
    <property type="project" value="UniProtKB-SubCell"/>
</dbReference>
<feature type="domain" description="FCP1 homology" evidence="18">
    <location>
        <begin position="128"/>
        <end position="272"/>
    </location>
</feature>
<dbReference type="PROSITE" id="PS50969">
    <property type="entry name" value="FCP1"/>
    <property type="match status" value="1"/>
</dbReference>
<keyword evidence="4" id="KW-0813">Transport</keyword>
<feature type="compositionally biased region" description="Basic residues" evidence="16">
    <location>
        <begin position="820"/>
        <end position="831"/>
    </location>
</feature>
<feature type="compositionally biased region" description="Polar residues" evidence="16">
    <location>
        <begin position="787"/>
        <end position="799"/>
    </location>
</feature>
<feature type="compositionally biased region" description="Polar residues" evidence="16">
    <location>
        <begin position="543"/>
        <end position="556"/>
    </location>
</feature>
<evidence type="ECO:0000259" key="18">
    <source>
        <dbReference type="PROSITE" id="PS50969"/>
    </source>
</evidence>
<evidence type="ECO:0000256" key="8">
    <source>
        <dbReference type="ARBA" id="ARBA00022946"/>
    </source>
</evidence>
<keyword evidence="9 17" id="KW-1133">Transmembrane helix</keyword>
<keyword evidence="13 15" id="KW-0539">Nucleus</keyword>
<dbReference type="PANTHER" id="PTHR47827:SF3">
    <property type="entry name" value="AF-9 ANC1 HOMOLOGY DOMAIN-CONTAINING PROTEIN"/>
    <property type="match status" value="1"/>
</dbReference>
<protein>
    <recommendedName>
        <fullName evidence="22">Mitochondrial import inner membrane translocase subunit TIM50</fullName>
    </recommendedName>
</protein>
<dbReference type="GO" id="GO:0045893">
    <property type="term" value="P:positive regulation of DNA-templated transcription"/>
    <property type="evidence" value="ECO:0007669"/>
    <property type="project" value="TreeGrafter"/>
</dbReference>
<evidence type="ECO:0000256" key="7">
    <source>
        <dbReference type="ARBA" id="ARBA00022927"/>
    </source>
</evidence>
<evidence type="ECO:0000256" key="10">
    <source>
        <dbReference type="ARBA" id="ARBA00023010"/>
    </source>
</evidence>
<feature type="compositionally biased region" description="Low complexity" evidence="16">
    <location>
        <begin position="659"/>
        <end position="672"/>
    </location>
</feature>
<keyword evidence="8" id="KW-0809">Transit peptide</keyword>
<dbReference type="SMART" id="SM00577">
    <property type="entry name" value="CPDc"/>
    <property type="match status" value="1"/>
</dbReference>
<dbReference type="Gene3D" id="1.20.1270.290">
    <property type="match status" value="1"/>
</dbReference>
<dbReference type="InterPro" id="IPR055129">
    <property type="entry name" value="YEATS_dom"/>
</dbReference>
<evidence type="ECO:0000256" key="15">
    <source>
        <dbReference type="PROSITE-ProRule" id="PRU00376"/>
    </source>
</evidence>
<keyword evidence="10" id="KW-0811">Translocation</keyword>
<evidence type="ECO:0000256" key="3">
    <source>
        <dbReference type="ARBA" id="ARBA00006344"/>
    </source>
</evidence>
<dbReference type="EMBL" id="JBBCAQ010000037">
    <property type="protein sequence ID" value="KAK7574284.1"/>
    <property type="molecule type" value="Genomic_DNA"/>
</dbReference>
<evidence type="ECO:0000259" key="19">
    <source>
        <dbReference type="PROSITE" id="PS51037"/>
    </source>
</evidence>
<proteinExistence type="inferred from homology"/>
<dbReference type="PANTHER" id="PTHR47827">
    <property type="entry name" value="AHD DOMAIN-CONTAINING PROTEIN"/>
    <property type="match status" value="1"/>
</dbReference>
<keyword evidence="11" id="KW-0496">Mitochondrion</keyword>
<dbReference type="Pfam" id="PF17793">
    <property type="entry name" value="AHD"/>
    <property type="match status" value="1"/>
</dbReference>
<feature type="compositionally biased region" description="Basic and acidic residues" evidence="16">
    <location>
        <begin position="673"/>
        <end position="685"/>
    </location>
</feature>
<evidence type="ECO:0000256" key="12">
    <source>
        <dbReference type="ARBA" id="ARBA00023136"/>
    </source>
</evidence>
<organism evidence="20 21">
    <name type="scientific">Parthenolecanium corni</name>
    <dbReference type="NCBI Taxonomy" id="536013"/>
    <lineage>
        <taxon>Eukaryota</taxon>
        <taxon>Metazoa</taxon>
        <taxon>Ecdysozoa</taxon>
        <taxon>Arthropoda</taxon>
        <taxon>Hexapoda</taxon>
        <taxon>Insecta</taxon>
        <taxon>Pterygota</taxon>
        <taxon>Neoptera</taxon>
        <taxon>Paraneoptera</taxon>
        <taxon>Hemiptera</taxon>
        <taxon>Sternorrhyncha</taxon>
        <taxon>Coccoidea</taxon>
        <taxon>Coccidae</taxon>
        <taxon>Parthenolecanium</taxon>
    </lineage>
</organism>
<dbReference type="InterPro" id="IPR036412">
    <property type="entry name" value="HAD-like_sf"/>
</dbReference>
<dbReference type="Proteomes" id="UP001367676">
    <property type="component" value="Unassembled WGS sequence"/>
</dbReference>
<feature type="domain" description="YEATS" evidence="19">
    <location>
        <begin position="328"/>
        <end position="464"/>
    </location>
</feature>
<dbReference type="CDD" id="cd16906">
    <property type="entry name" value="YEATS_AF-9_like"/>
    <property type="match status" value="1"/>
</dbReference>
<evidence type="ECO:0000256" key="14">
    <source>
        <dbReference type="ARBA" id="ARBA00061911"/>
    </source>
</evidence>
<keyword evidence="12 17" id="KW-0472">Membrane</keyword>
<keyword evidence="7" id="KW-0653">Protein transport</keyword>
<dbReference type="InterPro" id="IPR052790">
    <property type="entry name" value="YEATS_domain"/>
</dbReference>
<comment type="function">
    <text evidence="1">Essential component of the TIM23 complex, a complex that mediates the translocation of transit peptide-containing proteins across the mitochondrial inner membrane.</text>
</comment>
<evidence type="ECO:0000256" key="2">
    <source>
        <dbReference type="ARBA" id="ARBA00004434"/>
    </source>
</evidence>
<feature type="compositionally biased region" description="Basic and acidic residues" evidence="16">
    <location>
        <begin position="758"/>
        <end position="786"/>
    </location>
</feature>
<dbReference type="InterPro" id="IPR040930">
    <property type="entry name" value="AF-9_AHD"/>
</dbReference>
<keyword evidence="21" id="KW-1185">Reference proteome</keyword>
<reference evidence="20 21" key="1">
    <citation type="submission" date="2024-03" db="EMBL/GenBank/DDBJ databases">
        <title>Adaptation during the transition from Ophiocordyceps entomopathogen to insect associate is accompanied by gene loss and intensified selection.</title>
        <authorList>
            <person name="Ward C.M."/>
            <person name="Onetto C.A."/>
            <person name="Borneman A.R."/>
        </authorList>
    </citation>
    <scope>NUCLEOTIDE SEQUENCE [LARGE SCALE GENOMIC DNA]</scope>
    <source>
        <strain evidence="20">AWRI1</strain>
        <tissue evidence="20">Single Adult Female</tissue>
    </source>
</reference>
<sequence>MKMFSGEMNLVRASNIKFYSTEKSNPTTSKDDQDDEDEAQKRAKAWRKMKWSLIFMGSFFTCMSCYSFYVLGSPEEDENGKIIEDDFSKYPAVKQWFLRFYNKIRYYKKIIQEPSQDKLLPDPVQYPYIQPPYTLVIELNHLLVHPDWTYQTGWRYKKRPHVDTFLEQSGSPLFEIVIFTSEQMMTIFPIINQLNKNGLIPYTLFRDATDFRDGHHIKNLDWLNRDLSKVIVVDWDARSVQLHPDNALIIPRWNGDDDDHTLLDLITFLRTIAFNKVDDVREVLRYYRQFPDPLAKFRENQQILAEQLEEQERLEQEKKEHPPLTRKFAKSYSVRVLFEIGHEASLKAKQTADGFTHDWKLFVRGVDNAEIHHFVEKVIFHLHETFQNPKRVIKEPPYMVRESGYAGFALLVDIYFKSKQESTKARFEYQLTLPEAGPPISNKIREEYVFNNPPEEFRRKLIRGGGFGVGEESITSSHMTSNSSQSDADHKNSLKNKSSPLDLPSAKKLKKENTPKNEEKLNANDPFSIFGQPINPSKIPLVNKSNSKLISSSEKLSQSDKQVHSSKPPKHNTSSHKDKDRDKEKDREKDKEKERDKEKHKTKDRDKEKEKSAIKKSKDESMKKDKSKEEKMKILKSSKEEAKKNVAYHDEKPPKEKPSSLAATLSAPLLVAEKSDKEAKAEKKDKEKKHKEEKKQKSKEKREKTSSSDKKENIDAAKENYGAAGGDRVSILEKHQLAHSAPPPPLAKDDSYSCAAAIKEEKKAARKADAAAKDERLEAKAKEKLSSVDSKSVYSTNGSMMGMSTAAQPSAGGVDAKKDEKHKHHKHKKDKSKKDGKRDKDEKKEKLKEAKGKCTPPVAPLTSSTQPMVLLEPTTVTPKHEPGLKHATKKPLDQLFSSEKSDSDSSSVEDEPPAAAAPPPPMLPVKTEPAVEALVKEEPSAELQHSVHKSTLPDAAAELESAPKKKKSKKSAEEKEAKKRKRKSKEKGGLENVVAPKVCKYEGGPPAEPVKSNSLAELQPESRSESRHASLSPASNGGSEPKFTDEYITKLKELQRKIMTLEDNSGLQRIVQVVAETGQYEITTKTFDFDLCSLDESIVNRLSDFFLP</sequence>
<evidence type="ECO:0000256" key="9">
    <source>
        <dbReference type="ARBA" id="ARBA00022989"/>
    </source>
</evidence>
<dbReference type="InterPro" id="IPR023214">
    <property type="entry name" value="HAD_sf"/>
</dbReference>
<comment type="similarity">
    <text evidence="3">Belongs to the TIM50 family.</text>
</comment>
<dbReference type="InterPro" id="IPR038704">
    <property type="entry name" value="YEAST_sf"/>
</dbReference>
<dbReference type="SUPFAM" id="SSF56784">
    <property type="entry name" value="HAD-like"/>
    <property type="match status" value="1"/>
</dbReference>
<evidence type="ECO:0000256" key="4">
    <source>
        <dbReference type="ARBA" id="ARBA00022448"/>
    </source>
</evidence>
<evidence type="ECO:0000256" key="6">
    <source>
        <dbReference type="ARBA" id="ARBA00022792"/>
    </source>
</evidence>
<keyword evidence="6" id="KW-0999">Mitochondrion inner membrane</keyword>
<comment type="subunit">
    <text evidence="14">Component of the TIM23 complex at least composed of Tim23, Tim17 (Tim17a1, Tim17a2 or Tim17b1) and a Tim50.</text>
</comment>
<feature type="compositionally biased region" description="Basic and acidic residues" evidence="16">
    <location>
        <begin position="575"/>
        <end position="658"/>
    </location>
</feature>
<accession>A0AAN9T912</accession>
<evidence type="ECO:0000256" key="11">
    <source>
        <dbReference type="ARBA" id="ARBA00023128"/>
    </source>
</evidence>
<evidence type="ECO:0000256" key="17">
    <source>
        <dbReference type="SAM" id="Phobius"/>
    </source>
</evidence>